<dbReference type="Pfam" id="PF03732">
    <property type="entry name" value="Retrotrans_gag"/>
    <property type="match status" value="1"/>
</dbReference>
<sequence length="250" mass="28511">RLKVPSRASAGTRSSQQRQSPRHKSSRPSIVPSRTRWSFHERRLRQPHVRAQSHARSAQASTCCASEASSTTGCAQWHASMRGRPCPYPTMTSKALLCLSRAQPMPATAPEALTGPAGDRANYHPEKFSSQGDPRVVDEWVQGLEMIFEVVDCPDCYHVLCAQIQLTGDARLWWNAYYGMRPGENEGCTWDRFKELICEKYYPAYYRAEMERQFLALKQSTRTVDEYEREFTRLGAFIPDLVSTEAKRSR</sequence>
<dbReference type="InterPro" id="IPR005162">
    <property type="entry name" value="Retrotrans_gag_dom"/>
</dbReference>
<evidence type="ECO:0000256" key="1">
    <source>
        <dbReference type="SAM" id="MobiDB-lite"/>
    </source>
</evidence>
<dbReference type="EMBL" id="CACSLK010019251">
    <property type="protein sequence ID" value="CAA0819536.1"/>
    <property type="molecule type" value="Genomic_DNA"/>
</dbReference>
<feature type="domain" description="Retrotransposon gag" evidence="2">
    <location>
        <begin position="162"/>
        <end position="247"/>
    </location>
</feature>
<reference evidence="3" key="1">
    <citation type="submission" date="2019-12" db="EMBL/GenBank/DDBJ databases">
        <authorList>
            <person name="Scholes J."/>
        </authorList>
    </citation>
    <scope>NUCLEOTIDE SEQUENCE</scope>
</reference>
<accession>A0A9N7RAA7</accession>
<evidence type="ECO:0000313" key="3">
    <source>
        <dbReference type="EMBL" id="CAA0819536.1"/>
    </source>
</evidence>
<dbReference type="OrthoDB" id="1936908at2759"/>
<feature type="compositionally biased region" description="Polar residues" evidence="1">
    <location>
        <begin position="9"/>
        <end position="19"/>
    </location>
</feature>
<evidence type="ECO:0000313" key="4">
    <source>
        <dbReference type="Proteomes" id="UP001153555"/>
    </source>
</evidence>
<feature type="region of interest" description="Disordered" evidence="1">
    <location>
        <begin position="1"/>
        <end position="57"/>
    </location>
</feature>
<organism evidence="3 4">
    <name type="scientific">Striga hermonthica</name>
    <name type="common">Purple witchweed</name>
    <name type="synonym">Buchnera hermonthica</name>
    <dbReference type="NCBI Taxonomy" id="68872"/>
    <lineage>
        <taxon>Eukaryota</taxon>
        <taxon>Viridiplantae</taxon>
        <taxon>Streptophyta</taxon>
        <taxon>Embryophyta</taxon>
        <taxon>Tracheophyta</taxon>
        <taxon>Spermatophyta</taxon>
        <taxon>Magnoliopsida</taxon>
        <taxon>eudicotyledons</taxon>
        <taxon>Gunneridae</taxon>
        <taxon>Pentapetalae</taxon>
        <taxon>asterids</taxon>
        <taxon>lamiids</taxon>
        <taxon>Lamiales</taxon>
        <taxon>Orobanchaceae</taxon>
        <taxon>Buchnereae</taxon>
        <taxon>Striga</taxon>
    </lineage>
</organism>
<dbReference type="Proteomes" id="UP001153555">
    <property type="component" value="Unassembled WGS sequence"/>
</dbReference>
<feature type="compositionally biased region" description="Basic residues" evidence="1">
    <location>
        <begin position="42"/>
        <end position="53"/>
    </location>
</feature>
<feature type="non-terminal residue" evidence="3">
    <location>
        <position position="1"/>
    </location>
</feature>
<protein>
    <recommendedName>
        <fullName evidence="2">Retrotransposon gag domain-containing protein</fullName>
    </recommendedName>
</protein>
<keyword evidence="4" id="KW-1185">Reference proteome</keyword>
<name>A0A9N7RAA7_STRHE</name>
<dbReference type="AlphaFoldDB" id="A0A9N7RAA7"/>
<gene>
    <name evidence="3" type="ORF">SHERM_17913</name>
</gene>
<evidence type="ECO:0000259" key="2">
    <source>
        <dbReference type="Pfam" id="PF03732"/>
    </source>
</evidence>
<proteinExistence type="predicted"/>
<comment type="caution">
    <text evidence="3">The sequence shown here is derived from an EMBL/GenBank/DDBJ whole genome shotgun (WGS) entry which is preliminary data.</text>
</comment>
<feature type="non-terminal residue" evidence="3">
    <location>
        <position position="250"/>
    </location>
</feature>